<dbReference type="Proteomes" id="UP000033054">
    <property type="component" value="Chromosome"/>
</dbReference>
<dbReference type="KEGG" id="srd:SD10_23515"/>
<keyword evidence="1" id="KW-0812">Transmembrane</keyword>
<evidence type="ECO:0000313" key="2">
    <source>
        <dbReference type="EMBL" id="AKD57413.1"/>
    </source>
</evidence>
<sequence>MLPTFIDYLHQKGKLTPEELELIANAAVQKRVRKNQYLLEEGEVSNFVGFVVKAAIMAIPEISIIFFIV</sequence>
<dbReference type="SUPFAM" id="SSF51206">
    <property type="entry name" value="cAMP-binding domain-like"/>
    <property type="match status" value="1"/>
</dbReference>
<dbReference type="RefSeq" id="WP_046577237.1">
    <property type="nucleotide sequence ID" value="NZ_CP010429.1"/>
</dbReference>
<dbReference type="EMBL" id="CP010429">
    <property type="protein sequence ID" value="AKD57413.1"/>
    <property type="molecule type" value="Genomic_DNA"/>
</dbReference>
<evidence type="ECO:0000256" key="1">
    <source>
        <dbReference type="SAM" id="Phobius"/>
    </source>
</evidence>
<reference evidence="2 3" key="1">
    <citation type="journal article" date="2014" name="Curr. Microbiol.">
        <title>Spirosoma radiotolerans sp. nov., a gamma-radiation-resistant bacterium isolated from gamma ray-irradiated soil.</title>
        <authorList>
            <person name="Lee J.J."/>
            <person name="Srinivasan S."/>
            <person name="Lim S."/>
            <person name="Joe M."/>
            <person name="Im S."/>
            <person name="Bae S.I."/>
            <person name="Park K.R."/>
            <person name="Han J.H."/>
            <person name="Park S.H."/>
            <person name="Joo B.M."/>
            <person name="Park S.J."/>
            <person name="Kim M.K."/>
        </authorList>
    </citation>
    <scope>NUCLEOTIDE SEQUENCE [LARGE SCALE GENOMIC DNA]</scope>
    <source>
        <strain evidence="2 3">DG5A</strain>
    </source>
</reference>
<keyword evidence="1" id="KW-0472">Membrane</keyword>
<keyword evidence="1" id="KW-1133">Transmembrane helix</keyword>
<dbReference type="PATRIC" id="fig|1379870.5.peg.5083"/>
<dbReference type="HOGENOM" id="CLU_2773837_0_0_10"/>
<proteinExistence type="predicted"/>
<dbReference type="InterPro" id="IPR014710">
    <property type="entry name" value="RmlC-like_jellyroll"/>
</dbReference>
<name>A0A0E3ZZ90_9BACT</name>
<keyword evidence="3" id="KW-1185">Reference proteome</keyword>
<accession>A0A0E3ZZ90</accession>
<gene>
    <name evidence="2" type="ORF">SD10_23515</name>
</gene>
<protein>
    <submittedName>
        <fullName evidence="2">Uncharacterized protein</fullName>
    </submittedName>
</protein>
<evidence type="ECO:0000313" key="3">
    <source>
        <dbReference type="Proteomes" id="UP000033054"/>
    </source>
</evidence>
<dbReference type="Gene3D" id="2.60.120.10">
    <property type="entry name" value="Jelly Rolls"/>
    <property type="match status" value="1"/>
</dbReference>
<dbReference type="AlphaFoldDB" id="A0A0E3ZZ90"/>
<organism evidence="2 3">
    <name type="scientific">Spirosoma radiotolerans</name>
    <dbReference type="NCBI Taxonomy" id="1379870"/>
    <lineage>
        <taxon>Bacteria</taxon>
        <taxon>Pseudomonadati</taxon>
        <taxon>Bacteroidota</taxon>
        <taxon>Cytophagia</taxon>
        <taxon>Cytophagales</taxon>
        <taxon>Cytophagaceae</taxon>
        <taxon>Spirosoma</taxon>
    </lineage>
</organism>
<feature type="transmembrane region" description="Helical" evidence="1">
    <location>
        <begin position="47"/>
        <end position="68"/>
    </location>
</feature>
<dbReference type="InterPro" id="IPR018490">
    <property type="entry name" value="cNMP-bd_dom_sf"/>
</dbReference>